<comment type="function">
    <text evidence="8">Core component of nucleosome. Nucleosomes wrap and compact DNA into chromatin, limiting DNA accessibility to the cellular machineries which require DNA as a template. Histones thereby play a central role in transcription regulation, DNA repair, DNA replication and chromosomal stability. DNA accessibility is regulated via a complex set of post-translational modifications of histones, also called histone code, and nucleosome remodeling.</text>
</comment>
<dbReference type="AlphaFoldDB" id="A0A9P1GVG1"/>
<evidence type="ECO:0000256" key="2">
    <source>
        <dbReference type="ARBA" id="ARBA00004286"/>
    </source>
</evidence>
<dbReference type="GO" id="GO:0005737">
    <property type="term" value="C:cytoplasm"/>
    <property type="evidence" value="ECO:0007669"/>
    <property type="project" value="TreeGrafter"/>
</dbReference>
<keyword evidence="11" id="KW-1185">Reference proteome</keyword>
<keyword evidence="7 8" id="KW-0544">Nucleosome core</keyword>
<dbReference type="GO" id="GO:0000786">
    <property type="term" value="C:nucleosome"/>
    <property type="evidence" value="ECO:0007669"/>
    <property type="project" value="UniProtKB-KW"/>
</dbReference>
<feature type="domain" description="Svf1-like C-terminal" evidence="9">
    <location>
        <begin position="164"/>
        <end position="313"/>
    </location>
</feature>
<dbReference type="InterPro" id="IPR051385">
    <property type="entry name" value="Ceramide-binding_SVF1"/>
</dbReference>
<accession>A0A9P1GVG1</accession>
<gene>
    <name evidence="10" type="ORF">PPNO1_LOCUS536</name>
</gene>
<dbReference type="PANTHER" id="PTHR47107">
    <property type="entry name" value="SVF1-LIKE PROTEIN YDR222W-RELATED"/>
    <property type="match status" value="1"/>
</dbReference>
<dbReference type="GO" id="GO:0030527">
    <property type="term" value="F:structural constituent of chromatin"/>
    <property type="evidence" value="ECO:0007669"/>
    <property type="project" value="InterPro"/>
</dbReference>
<dbReference type="PRINTS" id="PR00623">
    <property type="entry name" value="HISTONEH4"/>
</dbReference>
<dbReference type="Pfam" id="PF17187">
    <property type="entry name" value="Svf1_C"/>
    <property type="match status" value="1"/>
</dbReference>
<dbReference type="SMART" id="SM00417">
    <property type="entry name" value="H4"/>
    <property type="match status" value="1"/>
</dbReference>
<dbReference type="OrthoDB" id="2590239at2759"/>
<evidence type="ECO:0000256" key="7">
    <source>
        <dbReference type="ARBA" id="ARBA00023269"/>
    </source>
</evidence>
<evidence type="ECO:0000256" key="6">
    <source>
        <dbReference type="ARBA" id="ARBA00023242"/>
    </source>
</evidence>
<keyword evidence="4 8" id="KW-0158">Chromosome</keyword>
<evidence type="ECO:0000259" key="9">
    <source>
        <dbReference type="Pfam" id="PF17187"/>
    </source>
</evidence>
<dbReference type="InterPro" id="IPR033394">
    <property type="entry name" value="Svf1-like_C"/>
</dbReference>
<dbReference type="InterPro" id="IPR001951">
    <property type="entry name" value="Histone_H4"/>
</dbReference>
<dbReference type="GO" id="GO:0003677">
    <property type="term" value="F:DNA binding"/>
    <property type="evidence" value="ECO:0007669"/>
    <property type="project" value="UniProtKB-KW"/>
</dbReference>
<dbReference type="CDD" id="cd22912">
    <property type="entry name" value="HFD_H4"/>
    <property type="match status" value="1"/>
</dbReference>
<keyword evidence="6 8" id="KW-0539">Nucleus</keyword>
<dbReference type="EMBL" id="CALLCH030000001">
    <property type="protein sequence ID" value="CAI4210736.1"/>
    <property type="molecule type" value="Genomic_DNA"/>
</dbReference>
<name>A0A9P1GVG1_9PEZI</name>
<dbReference type="InterPro" id="IPR009072">
    <property type="entry name" value="Histone-fold"/>
</dbReference>
<comment type="similarity">
    <text evidence="3 8">Belongs to the histone H4 family.</text>
</comment>
<dbReference type="Proteomes" id="UP000838763">
    <property type="component" value="Unassembled WGS sequence"/>
</dbReference>
<evidence type="ECO:0000256" key="5">
    <source>
        <dbReference type="ARBA" id="ARBA00023125"/>
    </source>
</evidence>
<evidence type="ECO:0000256" key="4">
    <source>
        <dbReference type="ARBA" id="ARBA00022454"/>
    </source>
</evidence>
<protein>
    <recommendedName>
        <fullName evidence="8">Histone H4</fullName>
    </recommendedName>
</protein>
<keyword evidence="5 8" id="KW-0238">DNA-binding</keyword>
<dbReference type="SUPFAM" id="SSF159245">
    <property type="entry name" value="AttH-like"/>
    <property type="match status" value="1"/>
</dbReference>
<evidence type="ECO:0000313" key="11">
    <source>
        <dbReference type="Proteomes" id="UP000838763"/>
    </source>
</evidence>
<dbReference type="GO" id="GO:0005634">
    <property type="term" value="C:nucleus"/>
    <property type="evidence" value="ECO:0007669"/>
    <property type="project" value="UniProtKB-SubCell"/>
</dbReference>
<comment type="subunit">
    <text evidence="8">The nucleosome is a histone octamer containing two molecules each of H2A, H2B, H3 and H4 assembled in one H3-H4 heterotetramer and two H2A-H2B heterodimers. The octamer wraps approximately 147 bp of DNA.</text>
</comment>
<comment type="subcellular location">
    <subcellularLocation>
        <location evidence="2">Chromosome</location>
    </subcellularLocation>
    <subcellularLocation>
        <location evidence="1">Nucleus</location>
    </subcellularLocation>
</comment>
<sequence length="416" mass="45206">MFNWAKQQLANVAGTQEPIYGPTAIKSVAEEAATVPGLHTTCQFTAKVFPLDSDKTPLWSSTQLSNPEFSEDKTCFYADNCAIELSEDGTAYTVKSLADEACIVNMTITRKTPAIHAGTTGTTLFGTDLTNPWGSVRHAFWPRCTSEGTITTPDGAIDFTGRAFFGPTHSAILMEFTTPPSYGSTSVCIGIIAKENEILSVSCDSTVTHIQTAGDPATDWPAPSEAKYTWAGKTKDGAEVTGVIEGVLGQRLDRIDVMAEVPGFVKKIVQTAAGTKPYVYQYSPKDSLDLKFKIGDTEVSESGALFVEATFISEKVIKDAIKGVTRPAIRRLARRGGVKRISAAIYDEVRFALDIRLRAIIKDCVHVLEYRGRKTVTVADVIFSLRRMGRPIYGFDPDTYIPPKSRPQVPASPRGA</sequence>
<dbReference type="Gene3D" id="1.10.20.10">
    <property type="entry name" value="Histone, subunit A"/>
    <property type="match status" value="1"/>
</dbReference>
<organism evidence="10 11">
    <name type="scientific">Parascedosporium putredinis</name>
    <dbReference type="NCBI Taxonomy" id="1442378"/>
    <lineage>
        <taxon>Eukaryota</taxon>
        <taxon>Fungi</taxon>
        <taxon>Dikarya</taxon>
        <taxon>Ascomycota</taxon>
        <taxon>Pezizomycotina</taxon>
        <taxon>Sordariomycetes</taxon>
        <taxon>Hypocreomycetidae</taxon>
        <taxon>Microascales</taxon>
        <taxon>Microascaceae</taxon>
        <taxon>Parascedosporium</taxon>
    </lineage>
</organism>
<evidence type="ECO:0000256" key="8">
    <source>
        <dbReference type="RuleBase" id="RU000528"/>
    </source>
</evidence>
<dbReference type="PANTHER" id="PTHR47107:SF1">
    <property type="entry name" value="CERAMIDE-BINDING PROTEIN SVF1-RELATED"/>
    <property type="match status" value="1"/>
</dbReference>
<proteinExistence type="inferred from homology"/>
<evidence type="ECO:0000256" key="1">
    <source>
        <dbReference type="ARBA" id="ARBA00004123"/>
    </source>
</evidence>
<dbReference type="SUPFAM" id="SSF47113">
    <property type="entry name" value="Histone-fold"/>
    <property type="match status" value="1"/>
</dbReference>
<evidence type="ECO:0000313" key="10">
    <source>
        <dbReference type="EMBL" id="CAI4210736.1"/>
    </source>
</evidence>
<evidence type="ECO:0000256" key="3">
    <source>
        <dbReference type="ARBA" id="ARBA00006564"/>
    </source>
</evidence>
<reference evidence="10" key="1">
    <citation type="submission" date="2022-11" db="EMBL/GenBank/DDBJ databases">
        <authorList>
            <person name="Scott C."/>
            <person name="Bruce N."/>
        </authorList>
    </citation>
    <scope>NUCLEOTIDE SEQUENCE</scope>
</reference>
<comment type="caution">
    <text evidence="10">The sequence shown here is derived from an EMBL/GenBank/DDBJ whole genome shotgun (WGS) entry which is preliminary data.</text>
</comment>
<dbReference type="GO" id="GO:0046982">
    <property type="term" value="F:protein heterodimerization activity"/>
    <property type="evidence" value="ECO:0007669"/>
    <property type="project" value="InterPro"/>
</dbReference>